<dbReference type="InterPro" id="IPR036986">
    <property type="entry name" value="S4_RNA-bd_sf"/>
</dbReference>
<dbReference type="Gene3D" id="3.10.290.10">
    <property type="entry name" value="RNA-binding S4 domain"/>
    <property type="match status" value="1"/>
</dbReference>
<dbReference type="SUPFAM" id="SSF55120">
    <property type="entry name" value="Pseudouridine synthase"/>
    <property type="match status" value="1"/>
</dbReference>
<dbReference type="InterPro" id="IPR006224">
    <property type="entry name" value="PsdUridine_synth_RluA-like_CS"/>
</dbReference>
<dbReference type="SMART" id="SM00363">
    <property type="entry name" value="S4"/>
    <property type="match status" value="1"/>
</dbReference>
<reference evidence="8 9" key="1">
    <citation type="submission" date="2022-08" db="EMBL/GenBank/DDBJ databases">
        <title>Aerococcaceae sp. nov isolated from spoiled eye mask.</title>
        <authorList>
            <person name="Zhou G."/>
            <person name="Xie X.-B."/>
            <person name="Shi Q.-S."/>
            <person name="Wang Y.-S."/>
            <person name="Wen X."/>
            <person name="Peng H."/>
            <person name="Yang X.-J."/>
            <person name="Tao H.-B."/>
            <person name="Huang X.-M."/>
        </authorList>
    </citation>
    <scope>NUCLEOTIDE SEQUENCE [LARGE SCALE GENOMIC DNA]</scope>
    <source>
        <strain evidence="9">DM20194951</strain>
    </source>
</reference>
<comment type="function">
    <text evidence="5">Responsible for synthesis of pseudouridine from uracil.</text>
</comment>
<dbReference type="RefSeq" id="WP_313794814.1">
    <property type="nucleotide sequence ID" value="NZ_CP102453.1"/>
</dbReference>
<protein>
    <recommendedName>
        <fullName evidence="5">Pseudouridine synthase</fullName>
        <ecNumber evidence="5">5.4.99.-</ecNumber>
    </recommendedName>
</protein>
<evidence type="ECO:0000256" key="4">
    <source>
        <dbReference type="PROSITE-ProRule" id="PRU00182"/>
    </source>
</evidence>
<organism evidence="8 9">
    <name type="scientific">Fundicoccus culcitae</name>
    <dbReference type="NCBI Taxonomy" id="2969821"/>
    <lineage>
        <taxon>Bacteria</taxon>
        <taxon>Bacillati</taxon>
        <taxon>Bacillota</taxon>
        <taxon>Bacilli</taxon>
        <taxon>Lactobacillales</taxon>
        <taxon>Aerococcaceae</taxon>
        <taxon>Fundicoccus</taxon>
    </lineage>
</organism>
<comment type="similarity">
    <text evidence="2 5">Belongs to the pseudouridine synthase RluA family.</text>
</comment>
<dbReference type="InterPro" id="IPR050188">
    <property type="entry name" value="RluA_PseudoU_synthase"/>
</dbReference>
<dbReference type="CDD" id="cd02869">
    <property type="entry name" value="PseudoU_synth_RluA_like"/>
    <property type="match status" value="1"/>
</dbReference>
<dbReference type="Pfam" id="PF00849">
    <property type="entry name" value="PseudoU_synth_2"/>
    <property type="match status" value="1"/>
</dbReference>
<dbReference type="SUPFAM" id="SSF55174">
    <property type="entry name" value="Alpha-L RNA-binding motif"/>
    <property type="match status" value="1"/>
</dbReference>
<evidence type="ECO:0000256" key="6">
    <source>
        <dbReference type="SAM" id="MobiDB-lite"/>
    </source>
</evidence>
<evidence type="ECO:0000256" key="3">
    <source>
        <dbReference type="ARBA" id="ARBA00023235"/>
    </source>
</evidence>
<dbReference type="PANTHER" id="PTHR21600">
    <property type="entry name" value="MITOCHONDRIAL RNA PSEUDOURIDINE SYNTHASE"/>
    <property type="match status" value="1"/>
</dbReference>
<dbReference type="InterPro" id="IPR020103">
    <property type="entry name" value="PsdUridine_synth_cat_dom_sf"/>
</dbReference>
<dbReference type="PROSITE" id="PS01129">
    <property type="entry name" value="PSI_RLU"/>
    <property type="match status" value="1"/>
</dbReference>
<evidence type="ECO:0000259" key="7">
    <source>
        <dbReference type="SMART" id="SM00363"/>
    </source>
</evidence>
<dbReference type="PANTHER" id="PTHR21600:SF44">
    <property type="entry name" value="RIBOSOMAL LARGE SUBUNIT PSEUDOURIDINE SYNTHASE D"/>
    <property type="match status" value="1"/>
</dbReference>
<feature type="domain" description="RNA-binding S4" evidence="7">
    <location>
        <begin position="35"/>
        <end position="95"/>
    </location>
</feature>
<dbReference type="Proteomes" id="UP001315967">
    <property type="component" value="Chromosome"/>
</dbReference>
<dbReference type="PROSITE" id="PS50889">
    <property type="entry name" value="S4"/>
    <property type="match status" value="1"/>
</dbReference>
<sequence>MIPIRSNQPNNPNQPTPNPTDKQHMTTYQVEQDAELLAFLLETFQPQQSRSAIKRMLTHKQVYIDGAPVTQHNHPLKKGQTIGIINQKRAKQKTVLRQTNIPVLYEDDAILVIDKPAGMLTIAADDPKADTAYKQLTEYVKVQDRNNRIYIVHRLDRDTSGVMVFAKTPEVKEALQTNWQQSVTDRQYTAVVIGQVAKPQDTITSWLSQNKAMQIYSTPYDNGGKHAVTHYKLIQQNKQYSLLEVDLETGRKNQIRVHMQSIGHPVVGDSKYGGKDNALKRLGLHATTLAFAHPVTQQPLSFTSKVPKAFLNLTK</sequence>
<dbReference type="NCBIfam" id="TIGR00005">
    <property type="entry name" value="rluA_subfam"/>
    <property type="match status" value="1"/>
</dbReference>
<keyword evidence="9" id="KW-1185">Reference proteome</keyword>
<gene>
    <name evidence="8" type="ORF">NRE15_06685</name>
</gene>
<dbReference type="EC" id="5.4.99.-" evidence="5"/>
<comment type="catalytic activity">
    <reaction evidence="1 5">
        <text>a uridine in RNA = a pseudouridine in RNA</text>
        <dbReference type="Rhea" id="RHEA:48348"/>
        <dbReference type="Rhea" id="RHEA-COMP:12068"/>
        <dbReference type="Rhea" id="RHEA-COMP:12069"/>
        <dbReference type="ChEBI" id="CHEBI:65314"/>
        <dbReference type="ChEBI" id="CHEBI:65315"/>
    </reaction>
</comment>
<dbReference type="CDD" id="cd00165">
    <property type="entry name" value="S4"/>
    <property type="match status" value="1"/>
</dbReference>
<evidence type="ECO:0000256" key="1">
    <source>
        <dbReference type="ARBA" id="ARBA00000073"/>
    </source>
</evidence>
<evidence type="ECO:0000256" key="2">
    <source>
        <dbReference type="ARBA" id="ARBA00010876"/>
    </source>
</evidence>
<name>A0ABY5PA81_9LACT</name>
<dbReference type="InterPro" id="IPR002942">
    <property type="entry name" value="S4_RNA-bd"/>
</dbReference>
<accession>A0ABY5PA81</accession>
<evidence type="ECO:0000313" key="9">
    <source>
        <dbReference type="Proteomes" id="UP001315967"/>
    </source>
</evidence>
<feature type="region of interest" description="Disordered" evidence="6">
    <location>
        <begin position="1"/>
        <end position="23"/>
    </location>
</feature>
<keyword evidence="4" id="KW-0694">RNA-binding</keyword>
<dbReference type="Gene3D" id="3.30.2350.10">
    <property type="entry name" value="Pseudouridine synthase"/>
    <property type="match status" value="1"/>
</dbReference>
<dbReference type="InterPro" id="IPR006145">
    <property type="entry name" value="PsdUridine_synth_RsuA/RluA"/>
</dbReference>
<evidence type="ECO:0000256" key="5">
    <source>
        <dbReference type="RuleBase" id="RU362028"/>
    </source>
</evidence>
<keyword evidence="3 5" id="KW-0413">Isomerase</keyword>
<proteinExistence type="inferred from homology"/>
<dbReference type="InterPro" id="IPR006225">
    <property type="entry name" value="PsdUridine_synth_RluC/D"/>
</dbReference>
<evidence type="ECO:0000313" key="8">
    <source>
        <dbReference type="EMBL" id="UUX35325.1"/>
    </source>
</evidence>
<dbReference type="EMBL" id="CP102453">
    <property type="protein sequence ID" value="UUX35325.1"/>
    <property type="molecule type" value="Genomic_DNA"/>
</dbReference>